<keyword evidence="3" id="KW-1185">Reference proteome</keyword>
<protein>
    <submittedName>
        <fullName evidence="2">Uncharacterized protein</fullName>
    </submittedName>
</protein>
<dbReference type="Proteomes" id="UP001445335">
    <property type="component" value="Unassembled WGS sequence"/>
</dbReference>
<evidence type="ECO:0000313" key="2">
    <source>
        <dbReference type="EMBL" id="KAK9843652.1"/>
    </source>
</evidence>
<dbReference type="AlphaFoldDB" id="A0AAW1SCT6"/>
<gene>
    <name evidence="2" type="ORF">WJX81_001175</name>
</gene>
<sequence length="152" mass="15967">MRAAPVTGESEVVASGKALSIAQRLLGVSSLQDVLPWEADEAPARPLGLGLGAKYLPHSKAMALARPLEKQLARRLQRRVDLEAAVGPSCRNGEQGAAGGSSASEDEGRAGAFRDPPKAGTRAAQPAWREAGAAKRKKKKRERGAANTERPP</sequence>
<accession>A0AAW1SCT6</accession>
<comment type="caution">
    <text evidence="2">The sequence shown here is derived from an EMBL/GenBank/DDBJ whole genome shotgun (WGS) entry which is preliminary data.</text>
</comment>
<evidence type="ECO:0000256" key="1">
    <source>
        <dbReference type="SAM" id="MobiDB-lite"/>
    </source>
</evidence>
<feature type="region of interest" description="Disordered" evidence="1">
    <location>
        <begin position="84"/>
        <end position="152"/>
    </location>
</feature>
<evidence type="ECO:0000313" key="3">
    <source>
        <dbReference type="Proteomes" id="UP001445335"/>
    </source>
</evidence>
<dbReference type="EMBL" id="JALJOU010000005">
    <property type="protein sequence ID" value="KAK9843652.1"/>
    <property type="molecule type" value="Genomic_DNA"/>
</dbReference>
<reference evidence="2 3" key="1">
    <citation type="journal article" date="2024" name="Nat. Commun.">
        <title>Phylogenomics reveals the evolutionary origins of lichenization in chlorophyte algae.</title>
        <authorList>
            <person name="Puginier C."/>
            <person name="Libourel C."/>
            <person name="Otte J."/>
            <person name="Skaloud P."/>
            <person name="Haon M."/>
            <person name="Grisel S."/>
            <person name="Petersen M."/>
            <person name="Berrin J.G."/>
            <person name="Delaux P.M."/>
            <person name="Dal Grande F."/>
            <person name="Keller J."/>
        </authorList>
    </citation>
    <scope>NUCLEOTIDE SEQUENCE [LARGE SCALE GENOMIC DNA]</scope>
    <source>
        <strain evidence="2 3">SAG 245.80</strain>
    </source>
</reference>
<name>A0AAW1SCT6_9CHLO</name>
<organism evidence="2 3">
    <name type="scientific">Elliptochloris bilobata</name>
    <dbReference type="NCBI Taxonomy" id="381761"/>
    <lineage>
        <taxon>Eukaryota</taxon>
        <taxon>Viridiplantae</taxon>
        <taxon>Chlorophyta</taxon>
        <taxon>core chlorophytes</taxon>
        <taxon>Trebouxiophyceae</taxon>
        <taxon>Trebouxiophyceae incertae sedis</taxon>
        <taxon>Elliptochloris clade</taxon>
        <taxon>Elliptochloris</taxon>
    </lineage>
</organism>
<proteinExistence type="predicted"/>